<reference evidence="1" key="1">
    <citation type="journal article" date="2022" name="bioRxiv">
        <title>Sequencing and chromosome-scale assembly of the giantPleurodeles waltlgenome.</title>
        <authorList>
            <person name="Brown T."/>
            <person name="Elewa A."/>
            <person name="Iarovenko S."/>
            <person name="Subramanian E."/>
            <person name="Araus A.J."/>
            <person name="Petzold A."/>
            <person name="Susuki M."/>
            <person name="Suzuki K.-i.T."/>
            <person name="Hayashi T."/>
            <person name="Toyoda A."/>
            <person name="Oliveira C."/>
            <person name="Osipova E."/>
            <person name="Leigh N.D."/>
            <person name="Simon A."/>
            <person name="Yun M.H."/>
        </authorList>
    </citation>
    <scope>NUCLEOTIDE SEQUENCE</scope>
    <source>
        <strain evidence="1">20211129_DDA</strain>
        <tissue evidence="1">Liver</tissue>
    </source>
</reference>
<protein>
    <recommendedName>
        <fullName evidence="3">Reverse transcriptase RNase H-like domain-containing protein</fullName>
    </recommendedName>
</protein>
<accession>A0AAV7TP32</accession>
<evidence type="ECO:0008006" key="3">
    <source>
        <dbReference type="Google" id="ProtNLM"/>
    </source>
</evidence>
<dbReference type="InterPro" id="IPR050951">
    <property type="entry name" value="Retrovirus_Pol_polyprotein"/>
</dbReference>
<comment type="caution">
    <text evidence="1">The sequence shown here is derived from an EMBL/GenBank/DDBJ whole genome shotgun (WGS) entry which is preliminary data.</text>
</comment>
<keyword evidence="2" id="KW-1185">Reference proteome</keyword>
<organism evidence="1 2">
    <name type="scientific">Pleurodeles waltl</name>
    <name type="common">Iberian ribbed newt</name>
    <dbReference type="NCBI Taxonomy" id="8319"/>
    <lineage>
        <taxon>Eukaryota</taxon>
        <taxon>Metazoa</taxon>
        <taxon>Chordata</taxon>
        <taxon>Craniata</taxon>
        <taxon>Vertebrata</taxon>
        <taxon>Euteleostomi</taxon>
        <taxon>Amphibia</taxon>
        <taxon>Batrachia</taxon>
        <taxon>Caudata</taxon>
        <taxon>Salamandroidea</taxon>
        <taxon>Salamandridae</taxon>
        <taxon>Pleurodelinae</taxon>
        <taxon>Pleurodeles</taxon>
    </lineage>
</organism>
<sequence>MEKFRHYLWGSDFVLRMDHKPLVKVLTSQGFTKATPHIAKLSFRVLDYVYEVEYLPGKRNKVADYLSRSPLPFQATEDCEWNEYSVAIANVVEDDQANLEGDVINEMEWISAYNSDEDLQKIMGCVRNGWPCKNKMTQNLVKW</sequence>
<evidence type="ECO:0000313" key="2">
    <source>
        <dbReference type="Proteomes" id="UP001066276"/>
    </source>
</evidence>
<proteinExistence type="predicted"/>
<dbReference type="PANTHER" id="PTHR37984">
    <property type="entry name" value="PROTEIN CBG26694"/>
    <property type="match status" value="1"/>
</dbReference>
<dbReference type="AlphaFoldDB" id="A0AAV7TP32"/>
<dbReference type="EMBL" id="JANPWB010000006">
    <property type="protein sequence ID" value="KAJ1178420.1"/>
    <property type="molecule type" value="Genomic_DNA"/>
</dbReference>
<gene>
    <name evidence="1" type="ORF">NDU88_003666</name>
</gene>
<dbReference type="PANTHER" id="PTHR37984:SF15">
    <property type="entry name" value="INTEGRASE CATALYTIC DOMAIN-CONTAINING PROTEIN"/>
    <property type="match status" value="1"/>
</dbReference>
<dbReference type="Proteomes" id="UP001066276">
    <property type="component" value="Chromosome 3_2"/>
</dbReference>
<evidence type="ECO:0000313" key="1">
    <source>
        <dbReference type="EMBL" id="KAJ1178420.1"/>
    </source>
</evidence>
<name>A0AAV7TP32_PLEWA</name>